<dbReference type="NCBIfam" id="TIGR02215">
    <property type="entry name" value="phage_chp_gp8"/>
    <property type="match status" value="1"/>
</dbReference>
<accession>A0A3D9FDY1</accession>
<dbReference type="AlphaFoldDB" id="A0A3D9FDY1"/>
<dbReference type="Proteomes" id="UP000256310">
    <property type="component" value="Unassembled WGS sequence"/>
</dbReference>
<dbReference type="EMBL" id="QRDP01000004">
    <property type="protein sequence ID" value="RED16045.1"/>
    <property type="molecule type" value="Genomic_DNA"/>
</dbReference>
<dbReference type="InterPro" id="IPR006450">
    <property type="entry name" value="Phage_HK97_gp6-like"/>
</dbReference>
<reference evidence="1 2" key="1">
    <citation type="submission" date="2018-07" db="EMBL/GenBank/DDBJ databases">
        <title>Genomic Encyclopedia of Type Strains, Phase IV (KMG-IV): sequencing the most valuable type-strain genomes for metagenomic binning, comparative biology and taxonomic classification.</title>
        <authorList>
            <person name="Goeker M."/>
        </authorList>
    </citation>
    <scope>NUCLEOTIDE SEQUENCE [LARGE SCALE GENOMIC DNA]</scope>
    <source>
        <strain evidence="1 2">DSM 26725</strain>
    </source>
</reference>
<proteinExistence type="predicted"/>
<protein>
    <submittedName>
        <fullName evidence="1">Putative phiE125 gp8 family phage protein</fullName>
    </submittedName>
</protein>
<evidence type="ECO:0000313" key="2">
    <source>
        <dbReference type="Proteomes" id="UP000256310"/>
    </source>
</evidence>
<dbReference type="NCBIfam" id="TIGR01560">
    <property type="entry name" value="put_DNA_pack"/>
    <property type="match status" value="1"/>
</dbReference>
<dbReference type="Gene3D" id="1.10.3230.30">
    <property type="entry name" value="Phage gp6-like head-tail connector protein"/>
    <property type="match status" value="1"/>
</dbReference>
<gene>
    <name evidence="1" type="ORF">DFR46_1056</name>
</gene>
<organism evidence="1 2">
    <name type="scientific">Parasphingopyxis lamellibrachiae</name>
    <dbReference type="NCBI Taxonomy" id="680125"/>
    <lineage>
        <taxon>Bacteria</taxon>
        <taxon>Pseudomonadati</taxon>
        <taxon>Pseudomonadota</taxon>
        <taxon>Alphaproteobacteria</taxon>
        <taxon>Sphingomonadales</taxon>
        <taxon>Sphingomonadaceae</taxon>
        <taxon>Parasphingopyxis</taxon>
    </lineage>
</organism>
<comment type="caution">
    <text evidence="1">The sequence shown here is derived from an EMBL/GenBank/DDBJ whole genome shotgun (WGS) entry which is preliminary data.</text>
</comment>
<evidence type="ECO:0000313" key="1">
    <source>
        <dbReference type="EMBL" id="RED16045.1"/>
    </source>
</evidence>
<keyword evidence="2" id="KW-1185">Reference proteome</keyword>
<dbReference type="InterPro" id="IPR021146">
    <property type="entry name" value="Phage_gp6-like_head-tail"/>
</dbReference>
<dbReference type="RefSeq" id="WP_116235493.1">
    <property type="nucleotide sequence ID" value="NZ_QRDP01000004.1"/>
</dbReference>
<sequence>MPVEQDIAATTPIALDEVKAYLRIGIADDDALLMGLIRTATGVCEHFVGQALLLRDAEETVPVSSEWRRLTLTPVSAIIGLVGQPESGEAFDLPIDSYAVDIDGNGDGWVRVPAGGQARRVIVRYRAGMGADWNAVSEPLRQGIVRLVAHLYLERDADDALSPPAAVAALWRPWRRMRLS</sequence>
<dbReference type="CDD" id="cd08054">
    <property type="entry name" value="gp6"/>
    <property type="match status" value="1"/>
</dbReference>
<name>A0A3D9FDY1_9SPHN</name>
<dbReference type="Pfam" id="PF05135">
    <property type="entry name" value="Phage_connect_1"/>
    <property type="match status" value="1"/>
</dbReference>
<dbReference type="OrthoDB" id="8478788at2"/>
<dbReference type="InterPro" id="IPR011738">
    <property type="entry name" value="Phage_CHP"/>
</dbReference>